<reference evidence="2 3" key="1">
    <citation type="submission" date="2022-11" db="EMBL/GenBank/DDBJ databases">
        <title>Whole genome sequence of Eschrichtius robustus ER-17-0199.</title>
        <authorList>
            <person name="Bruniche-Olsen A."/>
            <person name="Black A.N."/>
            <person name="Fields C.J."/>
            <person name="Walden K."/>
            <person name="Dewoody J.A."/>
        </authorList>
    </citation>
    <scope>NUCLEOTIDE SEQUENCE [LARGE SCALE GENOMIC DNA]</scope>
    <source>
        <strain evidence="2">ER-17-0199</strain>
        <tissue evidence="2">Blubber</tissue>
    </source>
</reference>
<evidence type="ECO:0000313" key="2">
    <source>
        <dbReference type="EMBL" id="KAJ8784884.1"/>
    </source>
</evidence>
<evidence type="ECO:0000313" key="3">
    <source>
        <dbReference type="Proteomes" id="UP001159641"/>
    </source>
</evidence>
<comment type="caution">
    <text evidence="2">The sequence shown here is derived from an EMBL/GenBank/DDBJ whole genome shotgun (WGS) entry which is preliminary data.</text>
</comment>
<sequence>MRPPRAPECGVETGRRGRVESGEEVRLPAEEGPGGGRGRLAPAQDSTSVGSGCSPRKAGGGTLAARPRRTDWPGRSDSAACTPGRKEEKGKARRPGLVQQLQEL</sequence>
<proteinExistence type="predicted"/>
<feature type="compositionally biased region" description="Basic and acidic residues" evidence="1">
    <location>
        <begin position="13"/>
        <end position="29"/>
    </location>
</feature>
<evidence type="ECO:0000256" key="1">
    <source>
        <dbReference type="SAM" id="MobiDB-lite"/>
    </source>
</evidence>
<dbReference type="AlphaFoldDB" id="A0AB34GZJ6"/>
<feature type="region of interest" description="Disordered" evidence="1">
    <location>
        <begin position="1"/>
        <end position="104"/>
    </location>
</feature>
<protein>
    <submittedName>
        <fullName evidence="2">Uncharacterized protein</fullName>
    </submittedName>
</protein>
<keyword evidence="3" id="KW-1185">Reference proteome</keyword>
<organism evidence="2 3">
    <name type="scientific">Eschrichtius robustus</name>
    <name type="common">California gray whale</name>
    <name type="synonym">Eschrichtius gibbosus</name>
    <dbReference type="NCBI Taxonomy" id="9764"/>
    <lineage>
        <taxon>Eukaryota</taxon>
        <taxon>Metazoa</taxon>
        <taxon>Chordata</taxon>
        <taxon>Craniata</taxon>
        <taxon>Vertebrata</taxon>
        <taxon>Euteleostomi</taxon>
        <taxon>Mammalia</taxon>
        <taxon>Eutheria</taxon>
        <taxon>Laurasiatheria</taxon>
        <taxon>Artiodactyla</taxon>
        <taxon>Whippomorpha</taxon>
        <taxon>Cetacea</taxon>
        <taxon>Mysticeti</taxon>
        <taxon>Eschrichtiidae</taxon>
        <taxon>Eschrichtius</taxon>
    </lineage>
</organism>
<gene>
    <name evidence="2" type="ORF">J1605_007770</name>
</gene>
<dbReference type="EMBL" id="JAIQCJ010002030">
    <property type="protein sequence ID" value="KAJ8784884.1"/>
    <property type="molecule type" value="Genomic_DNA"/>
</dbReference>
<name>A0AB34GZJ6_ESCRO</name>
<accession>A0AB34GZJ6</accession>
<dbReference type="Proteomes" id="UP001159641">
    <property type="component" value="Unassembled WGS sequence"/>
</dbReference>